<proteinExistence type="predicted"/>
<dbReference type="Proteomes" id="UP001589870">
    <property type="component" value="Unassembled WGS sequence"/>
</dbReference>
<protein>
    <recommendedName>
        <fullName evidence="3">CdiI immunity protein domain-containing protein</fullName>
    </recommendedName>
</protein>
<sequence length="130" mass="14977">MRPVRQYRAASIDVLAGWLARHPDEETRWRLIAEFLEEYRHEQPETRLGLLSAEPSSVGDSRWDVFLAALAEHLAAQEGQAGPAWTETRRLRQFWFPFNSPAARVDAFVHAPASFRRRGVFIHPQELEVA</sequence>
<accession>A0ABV6U266</accession>
<keyword evidence="2" id="KW-1185">Reference proteome</keyword>
<reference evidence="1 2" key="1">
    <citation type="submission" date="2024-09" db="EMBL/GenBank/DDBJ databases">
        <authorList>
            <person name="Sun Q."/>
            <person name="Mori K."/>
        </authorList>
    </citation>
    <scope>NUCLEOTIDE SEQUENCE [LARGE SCALE GENOMIC DNA]</scope>
    <source>
        <strain evidence="1 2">TBRC 1851</strain>
    </source>
</reference>
<organism evidence="1 2">
    <name type="scientific">Sphaerimonospora cavernae</name>
    <dbReference type="NCBI Taxonomy" id="1740611"/>
    <lineage>
        <taxon>Bacteria</taxon>
        <taxon>Bacillati</taxon>
        <taxon>Actinomycetota</taxon>
        <taxon>Actinomycetes</taxon>
        <taxon>Streptosporangiales</taxon>
        <taxon>Streptosporangiaceae</taxon>
        <taxon>Sphaerimonospora</taxon>
    </lineage>
</organism>
<name>A0ABV6U266_9ACTN</name>
<evidence type="ECO:0008006" key="3">
    <source>
        <dbReference type="Google" id="ProtNLM"/>
    </source>
</evidence>
<dbReference type="RefSeq" id="WP_394300747.1">
    <property type="nucleotide sequence ID" value="NZ_JBHMQT010000014.1"/>
</dbReference>
<gene>
    <name evidence="1" type="ORF">ACFHYQ_09595</name>
</gene>
<comment type="caution">
    <text evidence="1">The sequence shown here is derived from an EMBL/GenBank/DDBJ whole genome shotgun (WGS) entry which is preliminary data.</text>
</comment>
<dbReference type="EMBL" id="JBHMQT010000014">
    <property type="protein sequence ID" value="MFC0862547.1"/>
    <property type="molecule type" value="Genomic_DNA"/>
</dbReference>
<evidence type="ECO:0000313" key="1">
    <source>
        <dbReference type="EMBL" id="MFC0862547.1"/>
    </source>
</evidence>
<evidence type="ECO:0000313" key="2">
    <source>
        <dbReference type="Proteomes" id="UP001589870"/>
    </source>
</evidence>